<keyword evidence="6" id="KW-1185">Reference proteome</keyword>
<dbReference type="SMART" id="SM00345">
    <property type="entry name" value="HTH_GNTR"/>
    <property type="match status" value="1"/>
</dbReference>
<dbReference type="EMBL" id="ANAH02000014">
    <property type="protein sequence ID" value="EPX60198.1"/>
    <property type="molecule type" value="Genomic_DNA"/>
</dbReference>
<dbReference type="AlphaFoldDB" id="S9QU88"/>
<sequence>MVSSWYYEPKEEGVMSIHQSGVEALDRDALSNDLPLPLYLQLARYLRGQIVSGRFGHRDALPGEREMAERFSVSRVTVRKAIKELLDEGLLQQRQGVGTFVNRGTSPYVEQRLSTLTSFSEDMTSRGLTAGSLWLNRTVTAASPEEALALGLSPGATVSRMQRLRTANGNAMALEMAVIPTRFLADPLEVQGSLYDTLRRKGFTPHRALQRLSAIQLPAEQAEQLGVPEGSAALYIERRTLLEDGTPLEFVRSQYRGDAYDFIVELNLAAPAREVNR</sequence>
<dbReference type="SMART" id="SM00866">
    <property type="entry name" value="UTRA"/>
    <property type="match status" value="1"/>
</dbReference>
<dbReference type="SUPFAM" id="SSF64288">
    <property type="entry name" value="Chorismate lyase-like"/>
    <property type="match status" value="1"/>
</dbReference>
<gene>
    <name evidence="5" type="ORF">D187_002284</name>
</gene>
<evidence type="ECO:0000313" key="6">
    <source>
        <dbReference type="Proteomes" id="UP000011682"/>
    </source>
</evidence>
<dbReference type="Proteomes" id="UP000011682">
    <property type="component" value="Unassembled WGS sequence"/>
</dbReference>
<dbReference type="InterPro" id="IPR011663">
    <property type="entry name" value="UTRA"/>
</dbReference>
<dbReference type="GO" id="GO:0003700">
    <property type="term" value="F:DNA-binding transcription factor activity"/>
    <property type="evidence" value="ECO:0007669"/>
    <property type="project" value="InterPro"/>
</dbReference>
<dbReference type="InterPro" id="IPR000524">
    <property type="entry name" value="Tscrpt_reg_HTH_GntR"/>
</dbReference>
<dbReference type="Pfam" id="PF07702">
    <property type="entry name" value="UTRA"/>
    <property type="match status" value="1"/>
</dbReference>
<evidence type="ECO:0000313" key="5">
    <source>
        <dbReference type="EMBL" id="EPX60198.1"/>
    </source>
</evidence>
<reference evidence="5" key="1">
    <citation type="submission" date="2013-05" db="EMBL/GenBank/DDBJ databases">
        <title>Genome assembly of Cystobacter fuscus DSM 2262.</title>
        <authorList>
            <person name="Sharma G."/>
            <person name="Khatri I."/>
            <person name="Kaur C."/>
            <person name="Mayilraj S."/>
            <person name="Subramanian S."/>
        </authorList>
    </citation>
    <scope>NUCLEOTIDE SEQUENCE [LARGE SCALE GENOMIC DNA]</scope>
    <source>
        <strain evidence="5">DSM 2262</strain>
    </source>
</reference>
<evidence type="ECO:0000256" key="2">
    <source>
        <dbReference type="ARBA" id="ARBA00023125"/>
    </source>
</evidence>
<comment type="caution">
    <text evidence="5">The sequence shown here is derived from an EMBL/GenBank/DDBJ whole genome shotgun (WGS) entry which is preliminary data.</text>
</comment>
<keyword evidence="1" id="KW-0805">Transcription regulation</keyword>
<name>S9QU88_CYSF2</name>
<dbReference type="Pfam" id="PF00392">
    <property type="entry name" value="GntR"/>
    <property type="match status" value="1"/>
</dbReference>
<evidence type="ECO:0000259" key="4">
    <source>
        <dbReference type="PROSITE" id="PS50949"/>
    </source>
</evidence>
<keyword evidence="3" id="KW-0804">Transcription</keyword>
<dbReference type="PRINTS" id="PR00035">
    <property type="entry name" value="HTHGNTR"/>
</dbReference>
<dbReference type="CDD" id="cd07377">
    <property type="entry name" value="WHTH_GntR"/>
    <property type="match status" value="1"/>
</dbReference>
<proteinExistence type="predicted"/>
<dbReference type="InterPro" id="IPR036388">
    <property type="entry name" value="WH-like_DNA-bd_sf"/>
</dbReference>
<dbReference type="GO" id="GO:0045892">
    <property type="term" value="P:negative regulation of DNA-templated transcription"/>
    <property type="evidence" value="ECO:0007669"/>
    <property type="project" value="TreeGrafter"/>
</dbReference>
<dbReference type="Gene3D" id="3.40.1410.10">
    <property type="entry name" value="Chorismate lyase-like"/>
    <property type="match status" value="1"/>
</dbReference>
<dbReference type="eggNOG" id="COG2188">
    <property type="taxonomic scope" value="Bacteria"/>
</dbReference>
<dbReference type="PANTHER" id="PTHR44846:SF1">
    <property type="entry name" value="MANNOSYL-D-GLYCERATE TRANSPORT_METABOLISM SYSTEM REPRESSOR MNGR-RELATED"/>
    <property type="match status" value="1"/>
</dbReference>
<keyword evidence="2" id="KW-0238">DNA-binding</keyword>
<feature type="domain" description="HTH gntR-type" evidence="4">
    <location>
        <begin position="36"/>
        <end position="104"/>
    </location>
</feature>
<dbReference type="InterPro" id="IPR028978">
    <property type="entry name" value="Chorismate_lyase_/UTRA_dom_sf"/>
</dbReference>
<evidence type="ECO:0000256" key="1">
    <source>
        <dbReference type="ARBA" id="ARBA00023015"/>
    </source>
</evidence>
<protein>
    <recommendedName>
        <fullName evidence="4">HTH gntR-type domain-containing protein</fullName>
    </recommendedName>
</protein>
<dbReference type="PANTHER" id="PTHR44846">
    <property type="entry name" value="MANNOSYL-D-GLYCERATE TRANSPORT/METABOLISM SYSTEM REPRESSOR MNGR-RELATED"/>
    <property type="match status" value="1"/>
</dbReference>
<evidence type="ECO:0000256" key="3">
    <source>
        <dbReference type="ARBA" id="ARBA00023163"/>
    </source>
</evidence>
<dbReference type="InterPro" id="IPR036390">
    <property type="entry name" value="WH_DNA-bd_sf"/>
</dbReference>
<dbReference type="Gene3D" id="1.10.10.10">
    <property type="entry name" value="Winged helix-like DNA-binding domain superfamily/Winged helix DNA-binding domain"/>
    <property type="match status" value="1"/>
</dbReference>
<dbReference type="PROSITE" id="PS50949">
    <property type="entry name" value="HTH_GNTR"/>
    <property type="match status" value="1"/>
</dbReference>
<dbReference type="SUPFAM" id="SSF46785">
    <property type="entry name" value="Winged helix' DNA-binding domain"/>
    <property type="match status" value="1"/>
</dbReference>
<dbReference type="GO" id="GO:0003677">
    <property type="term" value="F:DNA binding"/>
    <property type="evidence" value="ECO:0007669"/>
    <property type="project" value="UniProtKB-KW"/>
</dbReference>
<accession>S9QU88</accession>
<organism evidence="5 6">
    <name type="scientific">Cystobacter fuscus (strain ATCC 25194 / DSM 2262 / NBRC 100088 / M29)</name>
    <dbReference type="NCBI Taxonomy" id="1242864"/>
    <lineage>
        <taxon>Bacteria</taxon>
        <taxon>Pseudomonadati</taxon>
        <taxon>Myxococcota</taxon>
        <taxon>Myxococcia</taxon>
        <taxon>Myxococcales</taxon>
        <taxon>Cystobacterineae</taxon>
        <taxon>Archangiaceae</taxon>
        <taxon>Cystobacter</taxon>
    </lineage>
</organism>
<dbReference type="InterPro" id="IPR050679">
    <property type="entry name" value="Bact_HTH_transcr_reg"/>
</dbReference>